<sequence>MKKIFFIGLLCLTTLLLMGQTDSELVSMLEELRPIYVEHHKAHQENLLNTVDVTLDKKENRIYFQVPHRLEGVNITIKDRGDQIVIQQTNMIINKNYSISFPAESGRNKYTVILQKENHLLVERLEKDWL</sequence>
<name>A0A6S6TDG5_9BACT</name>
<feature type="chain" id="PRO_5027947499" description="DUF3244 domain-containing protein" evidence="1">
    <location>
        <begin position="20"/>
        <end position="130"/>
    </location>
</feature>
<organism evidence="2">
    <name type="scientific">uncultured Aureispira sp</name>
    <dbReference type="NCBI Taxonomy" id="1331704"/>
    <lineage>
        <taxon>Bacteria</taxon>
        <taxon>Pseudomonadati</taxon>
        <taxon>Bacteroidota</taxon>
        <taxon>Saprospiria</taxon>
        <taxon>Saprospirales</taxon>
        <taxon>Saprospiraceae</taxon>
        <taxon>Aureispira</taxon>
        <taxon>environmental samples</taxon>
    </lineage>
</organism>
<accession>A0A6S6TDG5</accession>
<gene>
    <name evidence="2" type="ORF">HELGO_WM39468</name>
</gene>
<evidence type="ECO:0000256" key="1">
    <source>
        <dbReference type="SAM" id="SignalP"/>
    </source>
</evidence>
<evidence type="ECO:0008006" key="3">
    <source>
        <dbReference type="Google" id="ProtNLM"/>
    </source>
</evidence>
<reference evidence="2" key="1">
    <citation type="submission" date="2020-01" db="EMBL/GenBank/DDBJ databases">
        <authorList>
            <person name="Meier V. D."/>
            <person name="Meier V D."/>
        </authorList>
    </citation>
    <scope>NUCLEOTIDE SEQUENCE</scope>
    <source>
        <strain evidence="2">HLG_WM_MAG_10</strain>
    </source>
</reference>
<protein>
    <recommendedName>
        <fullName evidence="3">DUF3244 domain-containing protein</fullName>
    </recommendedName>
</protein>
<keyword evidence="1" id="KW-0732">Signal</keyword>
<feature type="signal peptide" evidence="1">
    <location>
        <begin position="1"/>
        <end position="19"/>
    </location>
</feature>
<dbReference type="AlphaFoldDB" id="A0A6S6TDG5"/>
<dbReference type="EMBL" id="CACVAQ010000195">
    <property type="protein sequence ID" value="CAA6813084.1"/>
    <property type="molecule type" value="Genomic_DNA"/>
</dbReference>
<evidence type="ECO:0000313" key="2">
    <source>
        <dbReference type="EMBL" id="CAA6813084.1"/>
    </source>
</evidence>
<proteinExistence type="predicted"/>